<evidence type="ECO:0008006" key="4">
    <source>
        <dbReference type="Google" id="ProtNLM"/>
    </source>
</evidence>
<comment type="caution">
    <text evidence="2">The sequence shown here is derived from an EMBL/GenBank/DDBJ whole genome shotgun (WGS) entry which is preliminary data.</text>
</comment>
<accession>A0ABP9FCU7</accession>
<evidence type="ECO:0000256" key="1">
    <source>
        <dbReference type="SAM" id="MobiDB-lite"/>
    </source>
</evidence>
<name>A0ABP9FCU7_9GAMM</name>
<reference evidence="3" key="1">
    <citation type="journal article" date="2019" name="Int. J. Syst. Evol. Microbiol.">
        <title>The Global Catalogue of Microorganisms (GCM) 10K type strain sequencing project: providing services to taxonomists for standard genome sequencing and annotation.</title>
        <authorList>
            <consortium name="The Broad Institute Genomics Platform"/>
            <consortium name="The Broad Institute Genome Sequencing Center for Infectious Disease"/>
            <person name="Wu L."/>
            <person name="Ma J."/>
        </authorList>
    </citation>
    <scope>NUCLEOTIDE SEQUENCE [LARGE SCALE GENOMIC DNA]</scope>
    <source>
        <strain evidence="3">JCM 18401</strain>
    </source>
</reference>
<protein>
    <recommendedName>
        <fullName evidence="4">Lipoprotein</fullName>
    </recommendedName>
</protein>
<dbReference type="EMBL" id="BAABJZ010000099">
    <property type="protein sequence ID" value="GAA4898236.1"/>
    <property type="molecule type" value="Genomic_DNA"/>
</dbReference>
<evidence type="ECO:0000313" key="2">
    <source>
        <dbReference type="EMBL" id="GAA4898236.1"/>
    </source>
</evidence>
<evidence type="ECO:0000313" key="3">
    <source>
        <dbReference type="Proteomes" id="UP001499988"/>
    </source>
</evidence>
<sequence>MNMKTGITLLGRQALMTLWIAGVGCGVAVAGEGMKPALQLDGSDTTQERPKPSPMSGGGSCHIDNERCDRS</sequence>
<proteinExistence type="predicted"/>
<dbReference type="Proteomes" id="UP001499988">
    <property type="component" value="Unassembled WGS sequence"/>
</dbReference>
<feature type="region of interest" description="Disordered" evidence="1">
    <location>
        <begin position="37"/>
        <end position="71"/>
    </location>
</feature>
<dbReference type="RefSeq" id="WP_345336713.1">
    <property type="nucleotide sequence ID" value="NZ_BAABJZ010000099.1"/>
</dbReference>
<keyword evidence="3" id="KW-1185">Reference proteome</keyword>
<organism evidence="2 3">
    <name type="scientific">Ferrimonas pelagia</name>
    <dbReference type="NCBI Taxonomy" id="1177826"/>
    <lineage>
        <taxon>Bacteria</taxon>
        <taxon>Pseudomonadati</taxon>
        <taxon>Pseudomonadota</taxon>
        <taxon>Gammaproteobacteria</taxon>
        <taxon>Alteromonadales</taxon>
        <taxon>Ferrimonadaceae</taxon>
        <taxon>Ferrimonas</taxon>
    </lineage>
</organism>
<gene>
    <name evidence="2" type="ORF">GCM10023333_34560</name>
</gene>
<dbReference type="PROSITE" id="PS51257">
    <property type="entry name" value="PROKAR_LIPOPROTEIN"/>
    <property type="match status" value="1"/>
</dbReference>